<keyword evidence="2" id="KW-1185">Reference proteome</keyword>
<organism evidence="1 2">
    <name type="scientific">Halobacterium hubeiense</name>
    <dbReference type="NCBI Taxonomy" id="1407499"/>
    <lineage>
        <taxon>Archaea</taxon>
        <taxon>Methanobacteriati</taxon>
        <taxon>Methanobacteriota</taxon>
        <taxon>Stenosarchaea group</taxon>
        <taxon>Halobacteria</taxon>
        <taxon>Halobacteriales</taxon>
        <taxon>Halobacteriaceae</taxon>
        <taxon>Halobacterium</taxon>
    </lineage>
</organism>
<accession>A0A0U5D2M7</accession>
<reference evidence="2" key="1">
    <citation type="journal article" date="2016" name="Environ. Microbiol.">
        <title>The complete genome of a viable archaeum isolated from 123-million-year-old rock salt.</title>
        <authorList>
            <person name="Jaakkola S.T."/>
            <person name="Pfeiffer F."/>
            <person name="Ravantti J.J."/>
            <person name="Guo Q."/>
            <person name="Liu Y."/>
            <person name="Chen X."/>
            <person name="Ma H."/>
            <person name="Yang C."/>
            <person name="Oksanen H.M."/>
            <person name="Bamford D.H."/>
        </authorList>
    </citation>
    <scope>NUCLEOTIDE SEQUENCE</scope>
    <source>
        <strain evidence="2">JI20-1</strain>
        <plasmid evidence="2">Plasmid pSTJ003</plasmid>
    </source>
</reference>
<gene>
    <name evidence="1" type="ORF">HHUB_6123</name>
</gene>
<dbReference type="Proteomes" id="UP000066737">
    <property type="component" value="Plasmid pSTJ003"/>
</dbReference>
<proteinExistence type="predicted"/>
<sequence length="413" mass="47186">MDSLNSQSATQQIEEFIEDTATNRVKAFPAWPTSIFQLELEGVGIYQNKSGSYLAKMIDRGDLAEEHVGGVPYIYDSSDDLNLDGTRVQRATETFYEYRNNPGQATLPEFTLYVALAKERTLLNGDFMDIYPKGNYTHILRGMPDEVDGLLKLNGEWFPLQVYSGIQLLTMESHNGKRGKIKQAEKVSNEKTPKSNPVIISHLTSENVRDHMRDPHDGTVLDTRKLIACEANHSQLESALKFLNIRDRVEFIPRLSTAYERLELDGNRFDELVDEVPTAITPEKIAPGATDLPNRYRRLVRGMLHLLHVNTFWRRADGRTEREASILLQEAFHHLLRSDGMDIDEYIDVGWEELESRLRTIKAAQQRESMIRDKAREYVSTLVSQNVMRQRGDTIYARNSAHPHTSLSFPSGF</sequence>
<name>A0A0U5D2M7_9EURY</name>
<protein>
    <submittedName>
        <fullName evidence="1">Uncharacterized protein</fullName>
    </submittedName>
</protein>
<evidence type="ECO:0000313" key="1">
    <source>
        <dbReference type="EMBL" id="CQH65451.1"/>
    </source>
</evidence>
<dbReference type="EMBL" id="LN831305">
    <property type="protein sequence ID" value="CQH65451.1"/>
    <property type="molecule type" value="Genomic_DNA"/>
</dbReference>
<geneLocation type="plasmid" evidence="2">
    <name>pSTJ003</name>
</geneLocation>
<evidence type="ECO:0000313" key="2">
    <source>
        <dbReference type="Proteomes" id="UP000066737"/>
    </source>
</evidence>
<dbReference type="KEGG" id="hhb:Hhub_6123"/>
<dbReference type="AlphaFoldDB" id="A0A0U5D2M7"/>